<dbReference type="PROSITE" id="PS50835">
    <property type="entry name" value="IG_LIKE"/>
    <property type="match status" value="1"/>
</dbReference>
<dbReference type="VEuPathDB" id="GiardiaDB:DHA2_150737"/>
<gene>
    <name evidence="2" type="ORF">GSB_150291</name>
</gene>
<dbReference type="Proteomes" id="UP000018040">
    <property type="component" value="Unassembled WGS sequence"/>
</dbReference>
<feature type="domain" description="Ig-like" evidence="1">
    <location>
        <begin position="363"/>
        <end position="456"/>
    </location>
</feature>
<evidence type="ECO:0000313" key="3">
    <source>
        <dbReference type="Proteomes" id="UP000018040"/>
    </source>
</evidence>
<proteinExistence type="predicted"/>
<evidence type="ECO:0000313" key="2">
    <source>
        <dbReference type="EMBL" id="ESU45289.1"/>
    </source>
</evidence>
<accession>V6U376</accession>
<sequence>VLMESRYSCFVKTGICSARLIETGASVESFLITTAAGTLSILTPDSSSSYRSKPLEFDPQRVVDAIPALKPSNALLDLAFSASVSGVMSADPSEDCLYTVNDTVSDVSHVSAISMCRLTTAERSLVSICREKKCHVTRVVPPLVLLAQQCNVSAYMIPFTANLTQNQTEAFWVPTGDVVVHIATFLPLASKLRIDSNEAEEGKVEVDYFVVSRDRYGRYFRGEELLAERRLPDHVLRVKTLGRFILLVLADHSLCMFYLNDTSILQLYRFPSDQSLVDACLLEKPPSNILLEKRPLSTSASFKALEAKTVEEGLNLDPSAPSANKNASGPTVEGIPLIVKLFSNRVSFSVLTFHPTTVDRSMPSITELPIYYRSIALPFAKSTLPTELLRCTIDSGTLSALPNKSLLWILANDTFLTFSVRTFDDAYSMLSAYNFRGYICNSKHDLSHVNEMYDVMHLLAKKRTLIAQMQVLRQRQVDDSDTNVDAEENTDGTSKEYKFGDLLREARLLGICCADMKARSKLASLSCFPGHYLVKIVLPEPVFVHSIAILDPKTGSVRSVFAPLSFKDAFSEFRRVCCGSEDSSTASSLGPVTRDNNVHTSLQFLSMEHRIRHALISYKNSQIIDVVNDMTVLDNEEARRIFLSELTRTYLSEKCTALLPALHHVSHHPNKNSRPESIVELPISSDIVERYAGSTLILQLSVTQTNPGSASHGISIPIPLTLPACPMIRFCSSAFCSALSSFEGTPLTTIIEEVASLTMNFTNHKVLSAKLGDILRSGALVALSDDYDELVGDIERLNEVAFFVENCNTTTLLNLLTEVSDGDLSCSKLLGYSAENSSLDLLAKTQLSTVFKVHFSFESLQLTKVQLSGLDIPLLVSFAQKLASVLLPDGSDTRLLRALCSSFGLSRRVRSFLTAVKNLHQSSQDQLEHVSAGLSELSSRMLLDCDQTLDLTSMCFYRRAVDQLQNLRNSVRITVKQALDAQESNMVFNYCQAYLRLLETSIVLVNNSKAEDVKSWISSNSGPAVLEWNE</sequence>
<dbReference type="InterPro" id="IPR007110">
    <property type="entry name" value="Ig-like_dom"/>
</dbReference>
<reference evidence="2 3" key="2">
    <citation type="journal article" date="2013" name="Genome Biol. Evol.">
        <title>Genome sequencing of Giardia lamblia genotypes A2 and B isolates (DH and GS) and comparative analysis with the genomes of genotypes A1 and E (WB and Pig).</title>
        <authorList>
            <person name="Adam R.D."/>
            <person name="Dahlstrom E.W."/>
            <person name="Martens C.A."/>
            <person name="Bruno D.P."/>
            <person name="Barbian K.D."/>
            <person name="Ricklefs S.M."/>
            <person name="Hernandez M.M."/>
            <person name="Narla N.P."/>
            <person name="Patel R.B."/>
            <person name="Porcella S.F."/>
            <person name="Nash T.E."/>
        </authorList>
    </citation>
    <scope>NUCLEOTIDE SEQUENCE [LARGE SCALE GENOMIC DNA]</scope>
    <source>
        <strain evidence="2 3">GS</strain>
    </source>
</reference>
<dbReference type="OrthoDB" id="10255736at2759"/>
<dbReference type="VEuPathDB" id="GiardiaDB:GL50803_009238"/>
<evidence type="ECO:0000259" key="1">
    <source>
        <dbReference type="PROSITE" id="PS50835"/>
    </source>
</evidence>
<feature type="non-terminal residue" evidence="2">
    <location>
        <position position="1"/>
    </location>
</feature>
<name>V6U376_GIAIN</name>
<dbReference type="AlphaFoldDB" id="V6U376"/>
<comment type="caution">
    <text evidence="2">The sequence shown here is derived from an EMBL/GenBank/DDBJ whole genome shotgun (WGS) entry which is preliminary data.</text>
</comment>
<dbReference type="VEuPathDB" id="GiardiaDB:QR46_1650"/>
<organism evidence="2 3">
    <name type="scientific">Giardia intestinalis</name>
    <name type="common">Giardia lamblia</name>
    <dbReference type="NCBI Taxonomy" id="5741"/>
    <lineage>
        <taxon>Eukaryota</taxon>
        <taxon>Metamonada</taxon>
        <taxon>Diplomonadida</taxon>
        <taxon>Hexamitidae</taxon>
        <taxon>Giardiinae</taxon>
        <taxon>Giardia</taxon>
    </lineage>
</organism>
<protein>
    <recommendedName>
        <fullName evidence="1">Ig-like domain-containing protein</fullName>
    </recommendedName>
</protein>
<reference evidence="3" key="1">
    <citation type="submission" date="2012-02" db="EMBL/GenBank/DDBJ databases">
        <title>Genome sequencing of Giardia lamblia Genotypes A2 and B isolates (DH and GS) and comparative analysis with the genomes of Genotypes A1 and E (WB and Pig).</title>
        <authorList>
            <person name="Adam R."/>
            <person name="Dahlstrom E."/>
            <person name="Martens C."/>
            <person name="Bruno D."/>
            <person name="Barbian K."/>
            <person name="Porcella S.F."/>
            <person name="Nash T."/>
        </authorList>
    </citation>
    <scope>NUCLEOTIDE SEQUENCE</scope>
    <source>
        <strain evidence="3">GS</strain>
    </source>
</reference>
<dbReference type="VEuPathDB" id="GiardiaDB:GL50581_4242"/>
<dbReference type="EMBL" id="AHHH01000007">
    <property type="protein sequence ID" value="ESU45289.1"/>
    <property type="molecule type" value="Genomic_DNA"/>
</dbReference>